<dbReference type="Pfam" id="PF00293">
    <property type="entry name" value="NUDIX"/>
    <property type="match status" value="1"/>
</dbReference>
<protein>
    <submittedName>
        <fullName evidence="9">NUDIX domain-containing protein</fullName>
    </submittedName>
</protein>
<dbReference type="Proteomes" id="UP000334019">
    <property type="component" value="Chromosome"/>
</dbReference>
<dbReference type="RefSeq" id="WP_153758231.1">
    <property type="nucleotide sequence ID" value="NZ_CP045851.1"/>
</dbReference>
<dbReference type="InterPro" id="IPR045121">
    <property type="entry name" value="CoAse"/>
</dbReference>
<organism evidence="9 10">
    <name type="scientific">Actinomarinicola tropica</name>
    <dbReference type="NCBI Taxonomy" id="2789776"/>
    <lineage>
        <taxon>Bacteria</taxon>
        <taxon>Bacillati</taxon>
        <taxon>Actinomycetota</taxon>
        <taxon>Acidimicrobiia</taxon>
        <taxon>Acidimicrobiales</taxon>
        <taxon>Iamiaceae</taxon>
        <taxon>Actinomarinicola</taxon>
    </lineage>
</organism>
<dbReference type="SUPFAM" id="SSF56317">
    <property type="entry name" value="Carbon-nitrogen hydrolase"/>
    <property type="match status" value="1"/>
</dbReference>
<feature type="region of interest" description="Disordered" evidence="7">
    <location>
        <begin position="357"/>
        <end position="381"/>
    </location>
</feature>
<sequence>MVVAHALAELLDQRYGHVFTDWFRQRSPYQPAVGDPIPLDSPDLRRVTTLPPTAPPWRLANRLDETRRVRLAGAWTTQFRVVFDYSVFDTLAGVIGEDAVIATCHPNRDLSELSLPGDRRHPAFPVGPLDVAGQRTRIDQLLTFTADAGAHVVVLPELSVTEDLAADLATWVRRPGPLRLLVAGSYHHADPDDPTRRANRAIAWVRGHPGALIHDKHSPADQPVTEDITPTGWPELRIYVTADGWHLVIAICRDLLNPQAVHALGEAGANLVLAPSMSETLVAFGGPVAQLVGTGQALVAVANNPADWSDPNRPDQRRQPARSLFGHPGFAQQSRQVAAPDHRTGIALLRVRPGRLSWHPHDDRPDTTEAAARPDTDAARPPWVEELRRRSTAAAPRPIGDTVTLRPAAVLVVLTDTAEGSEVLLTGRAPDLTNYADQLVFPGGAVDPTDRGPVDTALREAHEEIGLDPASVQIIGTLPSFALADSGFLVTPVLAWSHQPRFVHPANPAEVTNIQRVPIGALAAPSEPDDAGIATGEAATIGVMTTAVLDLLAARLGVPAPAGRQP</sequence>
<dbReference type="KEGG" id="atq:GH723_02855"/>
<evidence type="ECO:0000256" key="3">
    <source>
        <dbReference type="ARBA" id="ARBA00022723"/>
    </source>
</evidence>
<dbReference type="GO" id="GO:0046872">
    <property type="term" value="F:metal ion binding"/>
    <property type="evidence" value="ECO:0007669"/>
    <property type="project" value="UniProtKB-KW"/>
</dbReference>
<feature type="region of interest" description="Disordered" evidence="7">
    <location>
        <begin position="304"/>
        <end position="338"/>
    </location>
</feature>
<dbReference type="Gene3D" id="3.60.110.10">
    <property type="entry name" value="Carbon-nitrogen hydrolase"/>
    <property type="match status" value="1"/>
</dbReference>
<accession>A0A5Q2RLQ3</accession>
<keyword evidence="5" id="KW-0460">Magnesium</keyword>
<dbReference type="SUPFAM" id="SSF55811">
    <property type="entry name" value="Nudix"/>
    <property type="match status" value="1"/>
</dbReference>
<feature type="domain" description="Nudix hydrolase" evidence="8">
    <location>
        <begin position="405"/>
        <end position="539"/>
    </location>
</feature>
<dbReference type="GO" id="GO:0010945">
    <property type="term" value="F:coenzyme A diphosphatase activity"/>
    <property type="evidence" value="ECO:0007669"/>
    <property type="project" value="InterPro"/>
</dbReference>
<comment type="cofactor">
    <cofactor evidence="1">
        <name>Mn(2+)</name>
        <dbReference type="ChEBI" id="CHEBI:29035"/>
    </cofactor>
</comment>
<evidence type="ECO:0000256" key="7">
    <source>
        <dbReference type="SAM" id="MobiDB-lite"/>
    </source>
</evidence>
<dbReference type="InterPro" id="IPR015797">
    <property type="entry name" value="NUDIX_hydrolase-like_dom_sf"/>
</dbReference>
<evidence type="ECO:0000313" key="10">
    <source>
        <dbReference type="Proteomes" id="UP000334019"/>
    </source>
</evidence>
<dbReference type="InterPro" id="IPR036526">
    <property type="entry name" value="C-N_Hydrolase_sf"/>
</dbReference>
<keyword evidence="4" id="KW-0378">Hydrolase</keyword>
<keyword evidence="6" id="KW-0464">Manganese</keyword>
<dbReference type="EMBL" id="CP045851">
    <property type="protein sequence ID" value="QGG94125.1"/>
    <property type="molecule type" value="Genomic_DNA"/>
</dbReference>
<evidence type="ECO:0000256" key="2">
    <source>
        <dbReference type="ARBA" id="ARBA00001946"/>
    </source>
</evidence>
<dbReference type="PROSITE" id="PS51462">
    <property type="entry name" value="NUDIX"/>
    <property type="match status" value="1"/>
</dbReference>
<dbReference type="PANTHER" id="PTHR12992:SF11">
    <property type="entry name" value="MITOCHONDRIAL COENZYME A DIPHOSPHATASE NUDT8"/>
    <property type="match status" value="1"/>
</dbReference>
<dbReference type="InterPro" id="IPR000086">
    <property type="entry name" value="NUDIX_hydrolase_dom"/>
</dbReference>
<evidence type="ECO:0000256" key="5">
    <source>
        <dbReference type="ARBA" id="ARBA00022842"/>
    </source>
</evidence>
<dbReference type="AlphaFoldDB" id="A0A5Q2RLQ3"/>
<dbReference type="CDD" id="cd03426">
    <property type="entry name" value="NUDIX_CoAse_Nudt7"/>
    <property type="match status" value="1"/>
</dbReference>
<dbReference type="Gene3D" id="3.90.79.10">
    <property type="entry name" value="Nucleoside Triphosphate Pyrophosphohydrolase"/>
    <property type="match status" value="1"/>
</dbReference>
<evidence type="ECO:0000256" key="4">
    <source>
        <dbReference type="ARBA" id="ARBA00022801"/>
    </source>
</evidence>
<keyword evidence="10" id="KW-1185">Reference proteome</keyword>
<name>A0A5Q2RLQ3_9ACTN</name>
<evidence type="ECO:0000259" key="8">
    <source>
        <dbReference type="PROSITE" id="PS51462"/>
    </source>
</evidence>
<keyword evidence="3" id="KW-0479">Metal-binding</keyword>
<proteinExistence type="predicted"/>
<feature type="compositionally biased region" description="Basic and acidic residues" evidence="7">
    <location>
        <begin position="359"/>
        <end position="381"/>
    </location>
</feature>
<evidence type="ECO:0000313" key="9">
    <source>
        <dbReference type="EMBL" id="QGG94125.1"/>
    </source>
</evidence>
<dbReference type="PANTHER" id="PTHR12992">
    <property type="entry name" value="NUDIX HYDROLASE"/>
    <property type="match status" value="1"/>
</dbReference>
<evidence type="ECO:0000256" key="1">
    <source>
        <dbReference type="ARBA" id="ARBA00001936"/>
    </source>
</evidence>
<gene>
    <name evidence="9" type="ORF">GH723_02855</name>
</gene>
<reference evidence="9 10" key="1">
    <citation type="submission" date="2019-11" db="EMBL/GenBank/DDBJ databases">
        <authorList>
            <person name="He Y."/>
        </authorList>
    </citation>
    <scope>NUCLEOTIDE SEQUENCE [LARGE SCALE GENOMIC DNA]</scope>
    <source>
        <strain evidence="9 10">SCSIO 58843</strain>
    </source>
</reference>
<comment type="cofactor">
    <cofactor evidence="2">
        <name>Mg(2+)</name>
        <dbReference type="ChEBI" id="CHEBI:18420"/>
    </cofactor>
</comment>
<evidence type="ECO:0000256" key="6">
    <source>
        <dbReference type="ARBA" id="ARBA00023211"/>
    </source>
</evidence>